<comment type="caution">
    <text evidence="1">The sequence shown here is derived from an EMBL/GenBank/DDBJ whole genome shotgun (WGS) entry which is preliminary data.</text>
</comment>
<reference evidence="1 2" key="1">
    <citation type="submission" date="2020-03" db="EMBL/GenBank/DDBJ databases">
        <title>Bradyrhizobium diversity isolated from nodules of Indigofera sp.</title>
        <authorList>
            <person name="Klepa M."/>
            <person name="Helene L."/>
            <person name="Hungria M."/>
        </authorList>
    </citation>
    <scope>NUCLEOTIDE SEQUENCE [LARGE SCALE GENOMIC DNA]</scope>
    <source>
        <strain evidence="1 2">WSM 1791</strain>
    </source>
</reference>
<gene>
    <name evidence="1" type="ORF">HCN58_31165</name>
</gene>
<accession>A0A7Y4GYF6</accession>
<sequence>MERTFSTLSNRRLYGSGDIVQRVRLRRETLLQFFEKKRPEQWWDGSLTARTIHSADHVLRRPLSSDSPSTSFFRLLFSSSSYFNRSISVGSNPSYFFFQLIRSPD</sequence>
<protein>
    <submittedName>
        <fullName evidence="1">Uncharacterized protein</fullName>
    </submittedName>
</protein>
<dbReference type="EMBL" id="JAAVLX010000012">
    <property type="protein sequence ID" value="NOJ43954.1"/>
    <property type="molecule type" value="Genomic_DNA"/>
</dbReference>
<name>A0A7Y4GYF6_9BRAD</name>
<organism evidence="1 2">
    <name type="scientific">Bradyrhizobium australiense</name>
    <dbReference type="NCBI Taxonomy" id="2721161"/>
    <lineage>
        <taxon>Bacteria</taxon>
        <taxon>Pseudomonadati</taxon>
        <taxon>Pseudomonadota</taxon>
        <taxon>Alphaproteobacteria</taxon>
        <taxon>Hyphomicrobiales</taxon>
        <taxon>Nitrobacteraceae</taxon>
        <taxon>Bradyrhizobium</taxon>
    </lineage>
</organism>
<keyword evidence="2" id="KW-1185">Reference proteome</keyword>
<dbReference type="AlphaFoldDB" id="A0A7Y4GYF6"/>
<evidence type="ECO:0000313" key="1">
    <source>
        <dbReference type="EMBL" id="NOJ43954.1"/>
    </source>
</evidence>
<proteinExistence type="predicted"/>
<dbReference type="Proteomes" id="UP000544122">
    <property type="component" value="Unassembled WGS sequence"/>
</dbReference>
<evidence type="ECO:0000313" key="2">
    <source>
        <dbReference type="Proteomes" id="UP000544122"/>
    </source>
</evidence>